<dbReference type="EMBL" id="BBRZ01000003">
    <property type="protein sequence ID" value="GAM54384.1"/>
    <property type="molecule type" value="Genomic_DNA"/>
</dbReference>
<dbReference type="InterPro" id="IPR002586">
    <property type="entry name" value="CobQ/CobB/MinD/ParA_Nub-bd_dom"/>
</dbReference>
<sequence length="405" mass="45016">MSEIVKITPDNNNFKLVLKSQLQIWVVYSSGDFKKHLQKEFTQCTSATLEFMELERLSEGSLNQSSAPDLMFVQASGDWAQKVSELYSNNGLLQSGNTTLIVFGDESDNIELKTALRIGASDFLSETSTLESLSSLLKTIADEKLSSKNLSELFTFINSKGGSGASTVAMNVAIELAKNEKNKVLFLDLDVQFGAIQDYLDLQPQHGLHDVIDGATDLDEVSLDALVSKHSCGLYFLNFQQLHPIENELKARNLHKVIPLLRQYYTHIVTDLSRGIEANYGTIISLATKNYVIAQQGYVSLKNTNDLLSVLELEFGAPRPQIEVVINRYDKKNQLKITDIEEALGDVRVHVLPNDYKTVNESSNLGKPFALNKKKTPISVAVGHLASSIIPQTEQETSWLKKLFS</sequence>
<evidence type="ECO:0000313" key="4">
    <source>
        <dbReference type="EMBL" id="GAM54384.1"/>
    </source>
</evidence>
<protein>
    <submittedName>
        <fullName evidence="4">Type II/IV secretion system ATPase tadZ/cpaE</fullName>
    </submittedName>
</protein>
<dbReference type="InterPro" id="IPR050625">
    <property type="entry name" value="ParA/MinD_ATPase"/>
</dbReference>
<reference evidence="4 5" key="2">
    <citation type="submission" date="2015-01" db="EMBL/GenBank/DDBJ databases">
        <authorList>
            <consortium name="NBRP consortium"/>
            <person name="Sawabe T."/>
            <person name="Meirelles P."/>
            <person name="Feng G."/>
            <person name="Sayaka M."/>
            <person name="Hattori M."/>
            <person name="Ohkuma M."/>
        </authorList>
    </citation>
    <scope>NUCLEOTIDE SEQUENCE [LARGE SCALE GENOMIC DNA]</scope>
    <source>
        <strain evidence="5">JCM 19231</strain>
    </source>
</reference>
<dbReference type="GO" id="GO:0005829">
    <property type="term" value="C:cytosol"/>
    <property type="evidence" value="ECO:0007669"/>
    <property type="project" value="TreeGrafter"/>
</dbReference>
<proteinExistence type="predicted"/>
<dbReference type="RefSeq" id="WP_261834879.1">
    <property type="nucleotide sequence ID" value="NZ_AP024881.1"/>
</dbReference>
<evidence type="ECO:0000259" key="3">
    <source>
        <dbReference type="Pfam" id="PF01656"/>
    </source>
</evidence>
<dbReference type="GO" id="GO:0051782">
    <property type="term" value="P:negative regulation of cell division"/>
    <property type="evidence" value="ECO:0007669"/>
    <property type="project" value="TreeGrafter"/>
</dbReference>
<keyword evidence="2" id="KW-0067">ATP-binding</keyword>
<keyword evidence="1" id="KW-0547">Nucleotide-binding</keyword>
<dbReference type="GO" id="GO:0005524">
    <property type="term" value="F:ATP binding"/>
    <property type="evidence" value="ECO:0007669"/>
    <property type="project" value="UniProtKB-KW"/>
</dbReference>
<accession>A0A0B8NUE6</accession>
<dbReference type="Gene3D" id="3.40.50.300">
    <property type="entry name" value="P-loop containing nucleotide triphosphate hydrolases"/>
    <property type="match status" value="1"/>
</dbReference>
<name>A0A0B8NUE6_9VIBR</name>
<dbReference type="Proteomes" id="UP000031671">
    <property type="component" value="Unassembled WGS sequence"/>
</dbReference>
<evidence type="ECO:0000256" key="2">
    <source>
        <dbReference type="ARBA" id="ARBA00022840"/>
    </source>
</evidence>
<feature type="domain" description="CobQ/CobB/MinD/ParA nucleotide binding" evidence="3">
    <location>
        <begin position="155"/>
        <end position="356"/>
    </location>
</feature>
<comment type="caution">
    <text evidence="4">The sequence shown here is derived from an EMBL/GenBank/DDBJ whole genome shotgun (WGS) entry which is preliminary data.</text>
</comment>
<dbReference type="GO" id="GO:0009898">
    <property type="term" value="C:cytoplasmic side of plasma membrane"/>
    <property type="evidence" value="ECO:0007669"/>
    <property type="project" value="TreeGrafter"/>
</dbReference>
<evidence type="ECO:0000313" key="5">
    <source>
        <dbReference type="Proteomes" id="UP000031671"/>
    </source>
</evidence>
<gene>
    <name evidence="4" type="ORF">JCM19231_2273</name>
</gene>
<evidence type="ECO:0000256" key="1">
    <source>
        <dbReference type="ARBA" id="ARBA00022741"/>
    </source>
</evidence>
<dbReference type="InterPro" id="IPR027417">
    <property type="entry name" value="P-loop_NTPase"/>
</dbReference>
<dbReference type="SUPFAM" id="SSF52540">
    <property type="entry name" value="P-loop containing nucleoside triphosphate hydrolases"/>
    <property type="match status" value="1"/>
</dbReference>
<dbReference type="Pfam" id="PF01656">
    <property type="entry name" value="CbiA"/>
    <property type="match status" value="1"/>
</dbReference>
<reference evidence="4 5" key="1">
    <citation type="submission" date="2015-01" db="EMBL/GenBank/DDBJ databases">
        <title>Vibrio sp. C1 JCM 19231 whole genome shotgun sequence.</title>
        <authorList>
            <person name="Sawabe T."/>
            <person name="Meirelles P."/>
            <person name="Feng G."/>
            <person name="Sayaka M."/>
            <person name="Hattori M."/>
            <person name="Ohkuma M."/>
        </authorList>
    </citation>
    <scope>NUCLEOTIDE SEQUENCE [LARGE SCALE GENOMIC DNA]</scope>
    <source>
        <strain evidence="5">JCM 19231</strain>
    </source>
</reference>
<dbReference type="GO" id="GO:0016887">
    <property type="term" value="F:ATP hydrolysis activity"/>
    <property type="evidence" value="ECO:0007669"/>
    <property type="project" value="TreeGrafter"/>
</dbReference>
<dbReference type="PANTHER" id="PTHR43384:SF6">
    <property type="entry name" value="SEPTUM SITE-DETERMINING PROTEIN MIND HOMOLOG, CHLOROPLASTIC"/>
    <property type="match status" value="1"/>
</dbReference>
<dbReference type="AlphaFoldDB" id="A0A0B8NUE6"/>
<organism evidence="4 5">
    <name type="scientific">Vibrio ishigakensis</name>
    <dbReference type="NCBI Taxonomy" id="1481914"/>
    <lineage>
        <taxon>Bacteria</taxon>
        <taxon>Pseudomonadati</taxon>
        <taxon>Pseudomonadota</taxon>
        <taxon>Gammaproteobacteria</taxon>
        <taxon>Vibrionales</taxon>
        <taxon>Vibrionaceae</taxon>
        <taxon>Vibrio</taxon>
    </lineage>
</organism>
<keyword evidence="5" id="KW-1185">Reference proteome</keyword>
<dbReference type="PANTHER" id="PTHR43384">
    <property type="entry name" value="SEPTUM SITE-DETERMINING PROTEIN MIND HOMOLOG, CHLOROPLASTIC-RELATED"/>
    <property type="match status" value="1"/>
</dbReference>